<keyword evidence="3" id="KW-1185">Reference proteome</keyword>
<feature type="compositionally biased region" description="Basic and acidic residues" evidence="1">
    <location>
        <begin position="101"/>
        <end position="110"/>
    </location>
</feature>
<feature type="region of interest" description="Disordered" evidence="1">
    <location>
        <begin position="63"/>
        <end position="123"/>
    </location>
</feature>
<reference evidence="2" key="1">
    <citation type="submission" date="2021-11" db="EMBL/GenBank/DDBJ databases">
        <title>Streptomyces corallinus and Kineosporia corallina sp. nov., two new coral-derived marine actinobacteria.</title>
        <authorList>
            <person name="Buangrab K."/>
            <person name="Sutthacheep M."/>
            <person name="Yeemin T."/>
            <person name="Harunari E."/>
            <person name="Igarashi Y."/>
            <person name="Sripreechasak P."/>
            <person name="Kanchanasin P."/>
            <person name="Tanasupawat S."/>
            <person name="Phongsopitanun W."/>
        </authorList>
    </citation>
    <scope>NUCLEOTIDE SEQUENCE</scope>
    <source>
        <strain evidence="2">JCM 31032</strain>
    </source>
</reference>
<gene>
    <name evidence="2" type="ORF">LR394_24360</name>
</gene>
<sequence length="190" mass="21222">MTFVDPRKGGARSVRDWSAILMQLLRRPVYRATLRAYAYLVAKMNQVDSDAAVQDPFRVQIVSKNPETANRTLPASPRKRRPGRRSARLQSINPPPAGPKPLDRVRHEDQGQEIGALRSRRLGPLRSDPRDLRGFWLLTDRVLDSNGASARLAGLMIAFEAAGPRSPVPLRTITDEGWHWLVSVAALLSM</sequence>
<feature type="compositionally biased region" description="Polar residues" evidence="1">
    <location>
        <begin position="63"/>
        <end position="73"/>
    </location>
</feature>
<organism evidence="2 3">
    <name type="scientific">Kineosporia babensis</name>
    <dbReference type="NCBI Taxonomy" id="499548"/>
    <lineage>
        <taxon>Bacteria</taxon>
        <taxon>Bacillati</taxon>
        <taxon>Actinomycetota</taxon>
        <taxon>Actinomycetes</taxon>
        <taxon>Kineosporiales</taxon>
        <taxon>Kineosporiaceae</taxon>
        <taxon>Kineosporia</taxon>
    </lineage>
</organism>
<evidence type="ECO:0000313" key="3">
    <source>
        <dbReference type="Proteomes" id="UP001138997"/>
    </source>
</evidence>
<dbReference type="AlphaFoldDB" id="A0A9X1NHC1"/>
<dbReference type="Proteomes" id="UP001138997">
    <property type="component" value="Unassembled WGS sequence"/>
</dbReference>
<comment type="caution">
    <text evidence="2">The sequence shown here is derived from an EMBL/GenBank/DDBJ whole genome shotgun (WGS) entry which is preliminary data.</text>
</comment>
<evidence type="ECO:0000313" key="2">
    <source>
        <dbReference type="EMBL" id="MCD5314045.1"/>
    </source>
</evidence>
<dbReference type="EMBL" id="JAJOMB010000014">
    <property type="protein sequence ID" value="MCD5314045.1"/>
    <property type="molecule type" value="Genomic_DNA"/>
</dbReference>
<protein>
    <submittedName>
        <fullName evidence="2">Uncharacterized protein</fullName>
    </submittedName>
</protein>
<proteinExistence type="predicted"/>
<accession>A0A9X1NHC1</accession>
<evidence type="ECO:0000256" key="1">
    <source>
        <dbReference type="SAM" id="MobiDB-lite"/>
    </source>
</evidence>
<name>A0A9X1NHC1_9ACTN</name>
<dbReference type="RefSeq" id="WP_231446245.1">
    <property type="nucleotide sequence ID" value="NZ_JAJOMB010000014.1"/>
</dbReference>
<feature type="compositionally biased region" description="Basic residues" evidence="1">
    <location>
        <begin position="77"/>
        <end position="87"/>
    </location>
</feature>